<feature type="region of interest" description="Disordered" evidence="2">
    <location>
        <begin position="196"/>
        <end position="238"/>
    </location>
</feature>
<dbReference type="GO" id="GO:0002244">
    <property type="term" value="P:hematopoietic progenitor cell differentiation"/>
    <property type="evidence" value="ECO:0007669"/>
    <property type="project" value="TreeGrafter"/>
</dbReference>
<keyword evidence="3" id="KW-0472">Membrane</keyword>
<name>A0AA41MFV4_SCICA</name>
<dbReference type="SUPFAM" id="SSF57492">
    <property type="entry name" value="Trefoil"/>
    <property type="match status" value="1"/>
</dbReference>
<feature type="compositionally biased region" description="Acidic residues" evidence="2">
    <location>
        <begin position="218"/>
        <end position="238"/>
    </location>
</feature>
<dbReference type="AlphaFoldDB" id="A0AA41MFV4"/>
<dbReference type="PANTHER" id="PTHR37868:SF1">
    <property type="entry name" value="TRANSMEMBRANE PROTEIN 190"/>
    <property type="match status" value="1"/>
</dbReference>
<keyword evidence="6" id="KW-1185">Reference proteome</keyword>
<accession>A0AA41MFV4</accession>
<feature type="transmembrane region" description="Helical" evidence="3">
    <location>
        <begin position="146"/>
        <end position="169"/>
    </location>
</feature>
<dbReference type="GO" id="GO:0002079">
    <property type="term" value="C:inner acrosomal membrane"/>
    <property type="evidence" value="ECO:0007669"/>
    <property type="project" value="TreeGrafter"/>
</dbReference>
<dbReference type="Proteomes" id="UP001166674">
    <property type="component" value="Unassembled WGS sequence"/>
</dbReference>
<dbReference type="EMBL" id="JAATJV010163174">
    <property type="protein sequence ID" value="MBZ3871222.1"/>
    <property type="molecule type" value="Genomic_DNA"/>
</dbReference>
<feature type="chain" id="PRO_5041315089" evidence="4">
    <location>
        <begin position="20"/>
        <end position="238"/>
    </location>
</feature>
<evidence type="ECO:0000313" key="5">
    <source>
        <dbReference type="EMBL" id="MBZ3871222.1"/>
    </source>
</evidence>
<dbReference type="InterPro" id="IPR044913">
    <property type="entry name" value="P_trefoil_dom_sf"/>
</dbReference>
<keyword evidence="3 5" id="KW-0812">Transmembrane</keyword>
<protein>
    <submittedName>
        <fullName evidence="5">Transmembrane protein 190</fullName>
    </submittedName>
</protein>
<feature type="compositionally biased region" description="Basic and acidic residues" evidence="2">
    <location>
        <begin position="196"/>
        <end position="206"/>
    </location>
</feature>
<keyword evidence="4" id="KW-0732">Signal</keyword>
<evidence type="ECO:0000313" key="6">
    <source>
        <dbReference type="Proteomes" id="UP001166674"/>
    </source>
</evidence>
<proteinExistence type="predicted"/>
<dbReference type="InterPro" id="IPR028248">
    <property type="entry name" value="TMEM190"/>
</dbReference>
<dbReference type="Pfam" id="PF15431">
    <property type="entry name" value="TMEM190"/>
    <property type="match status" value="1"/>
</dbReference>
<comment type="caution">
    <text evidence="5">The sequence shown here is derived from an EMBL/GenBank/DDBJ whole genome shotgun (WGS) entry which is preliminary data.</text>
</comment>
<gene>
    <name evidence="5" type="ORF">SUZIE_111860</name>
</gene>
<feature type="signal peptide" evidence="4">
    <location>
        <begin position="1"/>
        <end position="19"/>
    </location>
</feature>
<feature type="region of interest" description="Disordered" evidence="2">
    <location>
        <begin position="42"/>
        <end position="92"/>
    </location>
</feature>
<reference evidence="5" key="1">
    <citation type="submission" date="2020-03" db="EMBL/GenBank/DDBJ databases">
        <title>Studies in the Genomics of Life Span.</title>
        <authorList>
            <person name="Glass D."/>
        </authorList>
    </citation>
    <scope>NUCLEOTIDE SEQUENCE</scope>
    <source>
        <strain evidence="5">SUZIE</strain>
        <tissue evidence="5">Muscle</tissue>
    </source>
</reference>
<sequence>MWEWAGVLALLAPGEVALAGCDGNSSQAVCVRLSVPGGSCLASGGDGADQPQRQPKPVISGEGRDNRTPPAQAAVQGQSAPPPTPSLIPEESRELGSCEGDVWDRESCGGQAAIENPNLCLRLRCCYRDGVCYHQRPDESMRRKHMWALGWTCGGLLFLIAGICLFWWAKRRDMLHLPPFLKGKCGDLSRTVSLLSKDRGSTEKKSSAGSMQTPAEGGETEGEGEATEGGEETEEGGD</sequence>
<evidence type="ECO:0000256" key="2">
    <source>
        <dbReference type="SAM" id="MobiDB-lite"/>
    </source>
</evidence>
<keyword evidence="3" id="KW-1133">Transmembrane helix</keyword>
<evidence type="ECO:0000256" key="3">
    <source>
        <dbReference type="SAM" id="Phobius"/>
    </source>
</evidence>
<keyword evidence="1" id="KW-1015">Disulfide bond</keyword>
<evidence type="ECO:0000256" key="4">
    <source>
        <dbReference type="SAM" id="SignalP"/>
    </source>
</evidence>
<evidence type="ECO:0000256" key="1">
    <source>
        <dbReference type="ARBA" id="ARBA00023157"/>
    </source>
</evidence>
<organism evidence="5 6">
    <name type="scientific">Sciurus carolinensis</name>
    <name type="common">Eastern gray squirrel</name>
    <dbReference type="NCBI Taxonomy" id="30640"/>
    <lineage>
        <taxon>Eukaryota</taxon>
        <taxon>Metazoa</taxon>
        <taxon>Chordata</taxon>
        <taxon>Craniata</taxon>
        <taxon>Vertebrata</taxon>
        <taxon>Euteleostomi</taxon>
        <taxon>Mammalia</taxon>
        <taxon>Eutheria</taxon>
        <taxon>Euarchontoglires</taxon>
        <taxon>Glires</taxon>
        <taxon>Rodentia</taxon>
        <taxon>Sciuromorpha</taxon>
        <taxon>Sciuridae</taxon>
        <taxon>Sciurinae</taxon>
        <taxon>Sciurini</taxon>
        <taxon>Sciurus</taxon>
    </lineage>
</organism>
<dbReference type="PANTHER" id="PTHR37868">
    <property type="entry name" value="TRANSMEMBRANE PROTEIN 190"/>
    <property type="match status" value="1"/>
</dbReference>